<evidence type="ECO:0000256" key="2">
    <source>
        <dbReference type="SAM" id="SignalP"/>
    </source>
</evidence>
<organism evidence="3 4">
    <name type="scientific">Teladorsagia circumcincta</name>
    <name type="common">Brown stomach worm</name>
    <name type="synonym">Ostertagia circumcincta</name>
    <dbReference type="NCBI Taxonomy" id="45464"/>
    <lineage>
        <taxon>Eukaryota</taxon>
        <taxon>Metazoa</taxon>
        <taxon>Ecdysozoa</taxon>
        <taxon>Nematoda</taxon>
        <taxon>Chromadorea</taxon>
        <taxon>Rhabditida</taxon>
        <taxon>Rhabditina</taxon>
        <taxon>Rhabditomorpha</taxon>
        <taxon>Strongyloidea</taxon>
        <taxon>Trichostrongylidae</taxon>
        <taxon>Teladorsagia</taxon>
    </lineage>
</organism>
<dbReference type="AlphaFoldDB" id="A0A2G9V5Q9"/>
<dbReference type="EMBL" id="KZ344988">
    <property type="protein sequence ID" value="PIO77736.1"/>
    <property type="molecule type" value="Genomic_DNA"/>
</dbReference>
<feature type="compositionally biased region" description="Basic and acidic residues" evidence="1">
    <location>
        <begin position="159"/>
        <end position="168"/>
    </location>
</feature>
<evidence type="ECO:0000256" key="1">
    <source>
        <dbReference type="SAM" id="MobiDB-lite"/>
    </source>
</evidence>
<accession>A0A2G9V5Q9</accession>
<evidence type="ECO:0000313" key="4">
    <source>
        <dbReference type="Proteomes" id="UP000230423"/>
    </source>
</evidence>
<sequence>MLGLSFALRTEILTCLVLPSEGGSVCKVIIRLRIDTDEQRIISISLFYTACNPLNPKSNPFHFLDQPRGAPKKRWRNVIKKDLGEVTATAEDANQIMFKGEVILLLCAFLFCVMNIAQAQDLCFWGPAKCKRACWLQIENIGCVEVKLGDPFKEVKEEEMLPKKEKSGRGKRNPGDEGVTAGININPTGHQGTQWKGAKVMEIGEGVKLYYNVVEPKRNGLAIAIAESHKDFVSAVNKINDRIMV</sequence>
<gene>
    <name evidence="3" type="ORF">TELCIR_00150</name>
</gene>
<reference evidence="3 4" key="1">
    <citation type="submission" date="2015-09" db="EMBL/GenBank/DDBJ databases">
        <title>Draft genome of the parasitic nematode Teladorsagia circumcincta isolate WARC Sus (inbred).</title>
        <authorList>
            <person name="Mitreva M."/>
        </authorList>
    </citation>
    <scope>NUCLEOTIDE SEQUENCE [LARGE SCALE GENOMIC DNA]</scope>
    <source>
        <strain evidence="3 4">S</strain>
    </source>
</reference>
<dbReference type="OrthoDB" id="760868at2759"/>
<proteinExistence type="predicted"/>
<keyword evidence="2" id="KW-0732">Signal</keyword>
<feature type="signal peptide" evidence="2">
    <location>
        <begin position="1"/>
        <end position="22"/>
    </location>
</feature>
<name>A0A2G9V5Q9_TELCI</name>
<dbReference type="Proteomes" id="UP000230423">
    <property type="component" value="Unassembled WGS sequence"/>
</dbReference>
<keyword evidence="4" id="KW-1185">Reference proteome</keyword>
<feature type="region of interest" description="Disordered" evidence="1">
    <location>
        <begin position="159"/>
        <end position="184"/>
    </location>
</feature>
<feature type="chain" id="PRO_5013762426" evidence="2">
    <location>
        <begin position="23"/>
        <end position="245"/>
    </location>
</feature>
<evidence type="ECO:0000313" key="3">
    <source>
        <dbReference type="EMBL" id="PIO77736.1"/>
    </source>
</evidence>
<protein>
    <submittedName>
        <fullName evidence="3">Uncharacterized protein</fullName>
    </submittedName>
</protein>